<evidence type="ECO:0000313" key="2">
    <source>
        <dbReference type="EMBL" id="BDE05314.1"/>
    </source>
</evidence>
<feature type="transmembrane region" description="Helical" evidence="1">
    <location>
        <begin position="12"/>
        <end position="31"/>
    </location>
</feature>
<keyword evidence="1" id="KW-1133">Transmembrane helix</keyword>
<proteinExistence type="predicted"/>
<keyword evidence="1" id="KW-0812">Transmembrane</keyword>
<reference evidence="2 3" key="1">
    <citation type="journal article" date="2022" name="ISME Commun">
        <title>Vulcanimicrobium alpinus gen. nov. sp. nov., the first cultivated representative of the candidate phylum 'Eremiobacterota', is a metabolically versatile aerobic anoxygenic phototroph.</title>
        <authorList>
            <person name="Yabe S."/>
            <person name="Muto K."/>
            <person name="Abe K."/>
            <person name="Yokota A."/>
            <person name="Staudigel H."/>
            <person name="Tebo B.M."/>
        </authorList>
    </citation>
    <scope>NUCLEOTIDE SEQUENCE [LARGE SCALE GENOMIC DNA]</scope>
    <source>
        <strain evidence="2 3">WC8-2</strain>
    </source>
</reference>
<dbReference type="AlphaFoldDB" id="A0AAN1XTG5"/>
<keyword evidence="1" id="KW-0472">Membrane</keyword>
<feature type="transmembrane region" description="Helical" evidence="1">
    <location>
        <begin position="37"/>
        <end position="59"/>
    </location>
</feature>
<name>A0AAN1XTG5_UNVUL</name>
<evidence type="ECO:0000313" key="3">
    <source>
        <dbReference type="Proteomes" id="UP001317532"/>
    </source>
</evidence>
<dbReference type="Proteomes" id="UP001317532">
    <property type="component" value="Chromosome"/>
</dbReference>
<keyword evidence="3" id="KW-1185">Reference proteome</keyword>
<accession>A0AAN1XTG5</accession>
<sequence length="72" mass="7794">MRVDRTLVYRYRAVFGLGFVVLGGVTLWRVATAAAPAGSKVLGALLAVAMIGLGIARLVQYQRYRRENGAGR</sequence>
<dbReference type="RefSeq" id="WP_317996365.1">
    <property type="nucleotide sequence ID" value="NZ_AP025523.1"/>
</dbReference>
<organism evidence="2 3">
    <name type="scientific">Vulcanimicrobium alpinum</name>
    <dbReference type="NCBI Taxonomy" id="3016050"/>
    <lineage>
        <taxon>Bacteria</taxon>
        <taxon>Bacillati</taxon>
        <taxon>Vulcanimicrobiota</taxon>
        <taxon>Vulcanimicrobiia</taxon>
        <taxon>Vulcanimicrobiales</taxon>
        <taxon>Vulcanimicrobiaceae</taxon>
        <taxon>Vulcanimicrobium</taxon>
    </lineage>
</organism>
<dbReference type="EMBL" id="AP025523">
    <property type="protein sequence ID" value="BDE05314.1"/>
    <property type="molecule type" value="Genomic_DNA"/>
</dbReference>
<evidence type="ECO:0000256" key="1">
    <source>
        <dbReference type="SAM" id="Phobius"/>
    </source>
</evidence>
<protein>
    <submittedName>
        <fullName evidence="2">Uncharacterized protein</fullName>
    </submittedName>
</protein>
<gene>
    <name evidence="2" type="ORF">WPS_05900</name>
</gene>
<dbReference type="KEGG" id="vab:WPS_05900"/>